<gene>
    <name evidence="2" type="ORF">E2C01_009032</name>
</gene>
<sequence length="63" mass="6865">MASTGRKARLRVLSGNSSVRDARWHFTTTGVGWAPLTSFRVNPLQHPSDSPDGERSQEAATLV</sequence>
<comment type="caution">
    <text evidence="2">The sequence shown here is derived from an EMBL/GenBank/DDBJ whole genome shotgun (WGS) entry which is preliminary data.</text>
</comment>
<reference evidence="2 3" key="1">
    <citation type="submission" date="2019-05" db="EMBL/GenBank/DDBJ databases">
        <title>Another draft genome of Portunus trituberculatus and its Hox gene families provides insights of decapod evolution.</title>
        <authorList>
            <person name="Jeong J.-H."/>
            <person name="Song I."/>
            <person name="Kim S."/>
            <person name="Choi T."/>
            <person name="Kim D."/>
            <person name="Ryu S."/>
            <person name="Kim W."/>
        </authorList>
    </citation>
    <scope>NUCLEOTIDE SEQUENCE [LARGE SCALE GENOMIC DNA]</scope>
    <source>
        <tissue evidence="2">Muscle</tissue>
    </source>
</reference>
<name>A0A5B7D2C9_PORTR</name>
<dbReference type="EMBL" id="VSRR010000486">
    <property type="protein sequence ID" value="MPC16212.1"/>
    <property type="molecule type" value="Genomic_DNA"/>
</dbReference>
<dbReference type="AlphaFoldDB" id="A0A5B7D2C9"/>
<evidence type="ECO:0000313" key="2">
    <source>
        <dbReference type="EMBL" id="MPC16212.1"/>
    </source>
</evidence>
<proteinExistence type="predicted"/>
<evidence type="ECO:0000256" key="1">
    <source>
        <dbReference type="SAM" id="MobiDB-lite"/>
    </source>
</evidence>
<protein>
    <submittedName>
        <fullName evidence="2">Uncharacterized protein</fullName>
    </submittedName>
</protein>
<evidence type="ECO:0000313" key="3">
    <source>
        <dbReference type="Proteomes" id="UP000324222"/>
    </source>
</evidence>
<accession>A0A5B7D2C9</accession>
<organism evidence="2 3">
    <name type="scientific">Portunus trituberculatus</name>
    <name type="common">Swimming crab</name>
    <name type="synonym">Neptunus trituberculatus</name>
    <dbReference type="NCBI Taxonomy" id="210409"/>
    <lineage>
        <taxon>Eukaryota</taxon>
        <taxon>Metazoa</taxon>
        <taxon>Ecdysozoa</taxon>
        <taxon>Arthropoda</taxon>
        <taxon>Crustacea</taxon>
        <taxon>Multicrustacea</taxon>
        <taxon>Malacostraca</taxon>
        <taxon>Eumalacostraca</taxon>
        <taxon>Eucarida</taxon>
        <taxon>Decapoda</taxon>
        <taxon>Pleocyemata</taxon>
        <taxon>Brachyura</taxon>
        <taxon>Eubrachyura</taxon>
        <taxon>Portunoidea</taxon>
        <taxon>Portunidae</taxon>
        <taxon>Portuninae</taxon>
        <taxon>Portunus</taxon>
    </lineage>
</organism>
<dbReference type="Proteomes" id="UP000324222">
    <property type="component" value="Unassembled WGS sequence"/>
</dbReference>
<feature type="region of interest" description="Disordered" evidence="1">
    <location>
        <begin position="42"/>
        <end position="63"/>
    </location>
</feature>
<keyword evidence="3" id="KW-1185">Reference proteome</keyword>